<organism evidence="2 3">
    <name type="scientific">Lysobacter capsici AZ78</name>
    <dbReference type="NCBI Taxonomy" id="1444315"/>
    <lineage>
        <taxon>Bacteria</taxon>
        <taxon>Pseudomonadati</taxon>
        <taxon>Pseudomonadota</taxon>
        <taxon>Gammaproteobacteria</taxon>
        <taxon>Lysobacterales</taxon>
        <taxon>Lysobacteraceae</taxon>
        <taxon>Lysobacter</taxon>
    </lineage>
</organism>
<sequence>MRRWTPGVATFSFVGKASVATLLSPIPGGFNSEERHDPNQTRCG</sequence>
<dbReference type="EMBL" id="JAJA02000001">
    <property type="protein sequence ID" value="KWS06885.1"/>
    <property type="molecule type" value="Genomic_DNA"/>
</dbReference>
<protein>
    <submittedName>
        <fullName evidence="2">Uncharacterized protein</fullName>
    </submittedName>
</protein>
<feature type="region of interest" description="Disordered" evidence="1">
    <location>
        <begin position="25"/>
        <end position="44"/>
    </location>
</feature>
<comment type="caution">
    <text evidence="2">The sequence shown here is derived from an EMBL/GenBank/DDBJ whole genome shotgun (WGS) entry which is preliminary data.</text>
</comment>
<gene>
    <name evidence="2" type="ORF">AZ78_4445</name>
</gene>
<name>A0A108UDJ5_9GAMM</name>
<evidence type="ECO:0000256" key="1">
    <source>
        <dbReference type="SAM" id="MobiDB-lite"/>
    </source>
</evidence>
<evidence type="ECO:0000313" key="2">
    <source>
        <dbReference type="EMBL" id="KWS06885.1"/>
    </source>
</evidence>
<keyword evidence="3" id="KW-1185">Reference proteome</keyword>
<accession>A0A108UDJ5</accession>
<dbReference type="AlphaFoldDB" id="A0A108UDJ5"/>
<proteinExistence type="predicted"/>
<evidence type="ECO:0000313" key="3">
    <source>
        <dbReference type="Proteomes" id="UP000023435"/>
    </source>
</evidence>
<reference evidence="2 3" key="1">
    <citation type="journal article" date="2014" name="Genome Announc.">
        <title>Draft Genome Sequence of Lysobacter capsici AZ78, a Bacterium Antagonistic to Plant-Pathogenic Oomycetes.</title>
        <authorList>
            <person name="Puopolo G."/>
            <person name="Sonego P."/>
            <person name="Engelen K."/>
            <person name="Pertot I."/>
        </authorList>
    </citation>
    <scope>NUCLEOTIDE SEQUENCE [LARGE SCALE GENOMIC DNA]</scope>
    <source>
        <strain evidence="2 3">AZ78</strain>
    </source>
</reference>
<feature type="compositionally biased region" description="Basic and acidic residues" evidence="1">
    <location>
        <begin position="32"/>
        <end position="44"/>
    </location>
</feature>
<dbReference type="Proteomes" id="UP000023435">
    <property type="component" value="Unassembled WGS sequence"/>
</dbReference>